<dbReference type="Proteomes" id="UP000315010">
    <property type="component" value="Unassembled WGS sequence"/>
</dbReference>
<dbReference type="PANTHER" id="PTHR42850">
    <property type="entry name" value="METALLOPHOSPHOESTERASE"/>
    <property type="match status" value="1"/>
</dbReference>
<dbReference type="GO" id="GO:0008803">
    <property type="term" value="F:bis(5'-nucleosyl)-tetraphosphatase (symmetrical) activity"/>
    <property type="evidence" value="ECO:0007669"/>
    <property type="project" value="TreeGrafter"/>
</dbReference>
<dbReference type="CDD" id="cd00144">
    <property type="entry name" value="MPP_PPP_family"/>
    <property type="match status" value="1"/>
</dbReference>
<protein>
    <submittedName>
        <fullName evidence="2">Serine/threonine-protein phosphatase 1</fullName>
        <ecNumber evidence="2">3.1.3.16</ecNumber>
    </submittedName>
</protein>
<dbReference type="InterPro" id="IPR004843">
    <property type="entry name" value="Calcineurin-like_PHP"/>
</dbReference>
<feature type="domain" description="Calcineurin-like phosphoesterase" evidence="1">
    <location>
        <begin position="4"/>
        <end position="172"/>
    </location>
</feature>
<name>A0A5C5Z9V9_9BACT</name>
<dbReference type="EMBL" id="SJPJ01000001">
    <property type="protein sequence ID" value="TWT83896.1"/>
    <property type="molecule type" value="Genomic_DNA"/>
</dbReference>
<dbReference type="RefSeq" id="WP_146401328.1">
    <property type="nucleotide sequence ID" value="NZ_SJPJ01000001.1"/>
</dbReference>
<dbReference type="SUPFAM" id="SSF56300">
    <property type="entry name" value="Metallo-dependent phosphatases"/>
    <property type="match status" value="1"/>
</dbReference>
<dbReference type="InterPro" id="IPR029052">
    <property type="entry name" value="Metallo-depent_PP-like"/>
</dbReference>
<dbReference type="GO" id="GO:0005737">
    <property type="term" value="C:cytoplasm"/>
    <property type="evidence" value="ECO:0007669"/>
    <property type="project" value="TreeGrafter"/>
</dbReference>
<sequence>MSGRLIAIGDIHGCRIALEKLIEVISPKKDDILVLLGDYVDRGPDSKGVIDALIELRKQTQVVGLLGNHEEMMLEVVREGLAPHAWLKHGGVETLDSYGFDGNLKFLPQSHIDFFDSLGDYFEYEDYFFSHAAYDPDTPFEHQPAELLRWYTLNDGFPAPHVSGKTVIVGHTAMRDGEIADLGHLLCIDTFCYGGGWLTAIDMYSRQTWQTSQEGHVRPTVAR</sequence>
<evidence type="ECO:0000313" key="2">
    <source>
        <dbReference type="EMBL" id="TWT83896.1"/>
    </source>
</evidence>
<dbReference type="InterPro" id="IPR050126">
    <property type="entry name" value="Ap4A_hydrolase"/>
</dbReference>
<dbReference type="EC" id="3.1.3.16" evidence="2"/>
<reference evidence="2 3" key="1">
    <citation type="submission" date="2019-02" db="EMBL/GenBank/DDBJ databases">
        <title>Deep-cultivation of Planctomycetes and their phenomic and genomic characterization uncovers novel biology.</title>
        <authorList>
            <person name="Wiegand S."/>
            <person name="Jogler M."/>
            <person name="Boedeker C."/>
            <person name="Pinto D."/>
            <person name="Vollmers J."/>
            <person name="Rivas-Marin E."/>
            <person name="Kohn T."/>
            <person name="Peeters S.H."/>
            <person name="Heuer A."/>
            <person name="Rast P."/>
            <person name="Oberbeckmann S."/>
            <person name="Bunk B."/>
            <person name="Jeske O."/>
            <person name="Meyerdierks A."/>
            <person name="Storesund J.E."/>
            <person name="Kallscheuer N."/>
            <person name="Luecker S."/>
            <person name="Lage O.M."/>
            <person name="Pohl T."/>
            <person name="Merkel B.J."/>
            <person name="Hornburger P."/>
            <person name="Mueller R.-W."/>
            <person name="Bruemmer F."/>
            <person name="Labrenz M."/>
            <person name="Spormann A.M."/>
            <person name="Op Den Camp H."/>
            <person name="Overmann J."/>
            <person name="Amann R."/>
            <person name="Jetten M.S.M."/>
            <person name="Mascher T."/>
            <person name="Medema M.H."/>
            <person name="Devos D.P."/>
            <person name="Kaster A.-K."/>
            <person name="Ovreas L."/>
            <person name="Rohde M."/>
            <person name="Galperin M.Y."/>
            <person name="Jogler C."/>
        </authorList>
    </citation>
    <scope>NUCLEOTIDE SEQUENCE [LARGE SCALE GENOMIC DNA]</scope>
    <source>
        <strain evidence="2 3">CA13</strain>
    </source>
</reference>
<dbReference type="Gene3D" id="3.60.21.10">
    <property type="match status" value="1"/>
</dbReference>
<dbReference type="GO" id="GO:0110154">
    <property type="term" value="P:RNA decapping"/>
    <property type="evidence" value="ECO:0007669"/>
    <property type="project" value="TreeGrafter"/>
</dbReference>
<accession>A0A5C5Z9V9</accession>
<evidence type="ECO:0000313" key="3">
    <source>
        <dbReference type="Proteomes" id="UP000315010"/>
    </source>
</evidence>
<gene>
    <name evidence="2" type="primary">pphA</name>
    <name evidence="2" type="ORF">CA13_53700</name>
</gene>
<dbReference type="AlphaFoldDB" id="A0A5C5Z9V9"/>
<keyword evidence="3" id="KW-1185">Reference proteome</keyword>
<proteinExistence type="predicted"/>
<evidence type="ECO:0000259" key="1">
    <source>
        <dbReference type="Pfam" id="PF00149"/>
    </source>
</evidence>
<organism evidence="2 3">
    <name type="scientific">Novipirellula herctigrandis</name>
    <dbReference type="NCBI Taxonomy" id="2527986"/>
    <lineage>
        <taxon>Bacteria</taxon>
        <taxon>Pseudomonadati</taxon>
        <taxon>Planctomycetota</taxon>
        <taxon>Planctomycetia</taxon>
        <taxon>Pirellulales</taxon>
        <taxon>Pirellulaceae</taxon>
        <taxon>Novipirellula</taxon>
    </lineage>
</organism>
<keyword evidence="2" id="KW-0378">Hydrolase</keyword>
<comment type="caution">
    <text evidence="2">The sequence shown here is derived from an EMBL/GenBank/DDBJ whole genome shotgun (WGS) entry which is preliminary data.</text>
</comment>
<dbReference type="Pfam" id="PF00149">
    <property type="entry name" value="Metallophos"/>
    <property type="match status" value="1"/>
</dbReference>
<dbReference type="PANTHER" id="PTHR42850:SF4">
    <property type="entry name" value="ZINC-DEPENDENT ENDOPOLYPHOSPHATASE"/>
    <property type="match status" value="1"/>
</dbReference>
<dbReference type="GO" id="GO:0004722">
    <property type="term" value="F:protein serine/threonine phosphatase activity"/>
    <property type="evidence" value="ECO:0007669"/>
    <property type="project" value="UniProtKB-EC"/>
</dbReference>
<dbReference type="OrthoDB" id="384253at2"/>